<feature type="transmembrane region" description="Helical" evidence="6">
    <location>
        <begin position="481"/>
        <end position="502"/>
    </location>
</feature>
<evidence type="ECO:0000256" key="3">
    <source>
        <dbReference type="ARBA" id="ARBA00022989"/>
    </source>
</evidence>
<feature type="transmembrane region" description="Helical" evidence="6">
    <location>
        <begin position="402"/>
        <end position="421"/>
    </location>
</feature>
<keyword evidence="3 6" id="KW-1133">Transmembrane helix</keyword>
<evidence type="ECO:0000256" key="2">
    <source>
        <dbReference type="ARBA" id="ARBA00022692"/>
    </source>
</evidence>
<evidence type="ECO:0000313" key="8">
    <source>
        <dbReference type="Proteomes" id="UP000050741"/>
    </source>
</evidence>
<keyword evidence="4 6" id="KW-0472">Membrane</keyword>
<keyword evidence="8" id="KW-1185">Reference proteome</keyword>
<dbReference type="InterPro" id="IPR050927">
    <property type="entry name" value="TRPM"/>
</dbReference>
<feature type="transmembrane region" description="Helical" evidence="6">
    <location>
        <begin position="370"/>
        <end position="390"/>
    </location>
</feature>
<reference evidence="9" key="3">
    <citation type="submission" date="2016-06" db="UniProtKB">
        <authorList>
            <consortium name="WormBaseParasite"/>
        </authorList>
    </citation>
    <scope>IDENTIFICATION</scope>
</reference>
<organism evidence="8 9">
    <name type="scientific">Globodera pallida</name>
    <name type="common">Potato cyst nematode worm</name>
    <name type="synonym">Heterodera pallida</name>
    <dbReference type="NCBI Taxonomy" id="36090"/>
    <lineage>
        <taxon>Eukaryota</taxon>
        <taxon>Metazoa</taxon>
        <taxon>Ecdysozoa</taxon>
        <taxon>Nematoda</taxon>
        <taxon>Chromadorea</taxon>
        <taxon>Rhabditida</taxon>
        <taxon>Tylenchina</taxon>
        <taxon>Tylenchomorpha</taxon>
        <taxon>Tylenchoidea</taxon>
        <taxon>Heteroderidae</taxon>
        <taxon>Heteroderinae</taxon>
        <taxon>Globodera</taxon>
    </lineage>
</organism>
<sequence>MGNAYRSTYTTREFKMRYERAKFGGIHPTRKSATRNFSSLNICLGALGDRTEGDEQNEAISPRKCAVASPVGDGSTKAMDAGGYGRKRPLDFEYPFNELMLWAVLTRRHEMANLFWQYSEEPMAKALVAIRLYKCMSREAAHDYTEVEVSNQLRECANTFRDCSLELLHNCHQQDSQLTMRLLTAELPNWGHHTCLSLAVIANNKRFLAHPCCQILLAELWHGGLRFRSQSNVKVVLGILFPPSILLLDFKTTSFGNRPPLADTSNKELDEQVEGDGDSASSDQQQEDEDEADEGGAEEELTKGRRCWEEAEERCGGEQRRHFVRCHCFGGYRGTQTQSELIAPFRRPPSPITSVLSKFVLFYGAPITSFWIWFISYVTFMLALIFVLLVEFPTDKVPPIEWFLFIYVLSLAMEHFRKLFVLESSSLLEKLSVFYNRYWNILTTVRTILASNSVLWHMKLFDFLGVHPRIGPYITMAGKMVLAMSYIVVLLMVTLMAFGVGLCLSVETLSTDQSFFPIYLANPSLSRTRNGPGSWEFL</sequence>
<dbReference type="InterPro" id="IPR057366">
    <property type="entry name" value="TRPM-like"/>
</dbReference>
<accession>A0A183BQX0</accession>
<dbReference type="PANTHER" id="PTHR13800">
    <property type="entry name" value="TRANSIENT RECEPTOR POTENTIAL CATION CHANNEL, SUBFAMILY M, MEMBER 6"/>
    <property type="match status" value="1"/>
</dbReference>
<dbReference type="GO" id="GO:0030001">
    <property type="term" value="P:metal ion transport"/>
    <property type="evidence" value="ECO:0007669"/>
    <property type="project" value="TreeGrafter"/>
</dbReference>
<proteinExistence type="predicted"/>
<reference evidence="8" key="2">
    <citation type="submission" date="2014-05" db="EMBL/GenBank/DDBJ databases">
        <title>The genome and life-stage specific transcriptomes of Globodera pallida elucidate key aspects of plant parasitism by a cyst nematode.</title>
        <authorList>
            <person name="Cotton J.A."/>
            <person name="Lilley C.J."/>
            <person name="Jones L.M."/>
            <person name="Kikuchi T."/>
            <person name="Reid A.J."/>
            <person name="Thorpe P."/>
            <person name="Tsai I.J."/>
            <person name="Beasley H."/>
            <person name="Blok V."/>
            <person name="Cock P.J.A."/>
            <person name="Van den Akker S.E."/>
            <person name="Holroyd N."/>
            <person name="Hunt M."/>
            <person name="Mantelin S."/>
            <person name="Naghra H."/>
            <person name="Pain A."/>
            <person name="Palomares-Rius J.E."/>
            <person name="Zarowiecki M."/>
            <person name="Berriman M."/>
            <person name="Jones J.T."/>
            <person name="Urwin P.E."/>
        </authorList>
    </citation>
    <scope>NUCLEOTIDE SEQUENCE [LARGE SCALE GENOMIC DNA]</scope>
    <source>
        <strain evidence="8">Lindley</strain>
    </source>
</reference>
<dbReference type="AlphaFoldDB" id="A0A183BQX0"/>
<comment type="subcellular location">
    <subcellularLocation>
        <location evidence="1">Membrane</location>
        <topology evidence="1">Multi-pass membrane protein</topology>
    </subcellularLocation>
</comment>
<evidence type="ECO:0000256" key="6">
    <source>
        <dbReference type="SAM" id="Phobius"/>
    </source>
</evidence>
<name>A0A183BQX0_GLOPA</name>
<feature type="region of interest" description="Disordered" evidence="5">
    <location>
        <begin position="259"/>
        <end position="303"/>
    </location>
</feature>
<evidence type="ECO:0000256" key="4">
    <source>
        <dbReference type="ARBA" id="ARBA00023136"/>
    </source>
</evidence>
<dbReference type="Pfam" id="PF25508">
    <property type="entry name" value="TRPM2"/>
    <property type="match status" value="1"/>
</dbReference>
<feature type="compositionally biased region" description="Acidic residues" evidence="5">
    <location>
        <begin position="285"/>
        <end position="299"/>
    </location>
</feature>
<keyword evidence="2 6" id="KW-0812">Transmembrane</keyword>
<dbReference type="Proteomes" id="UP000050741">
    <property type="component" value="Unassembled WGS sequence"/>
</dbReference>
<evidence type="ECO:0000259" key="7">
    <source>
        <dbReference type="Pfam" id="PF25508"/>
    </source>
</evidence>
<feature type="domain" description="TRPM-like" evidence="7">
    <location>
        <begin position="92"/>
        <end position="210"/>
    </location>
</feature>
<dbReference type="PANTHER" id="PTHR13800:SF1">
    <property type="entry name" value="TRANSIENT RECEPTOR POTENTIAL CATION CHANNEL TRPM"/>
    <property type="match status" value="1"/>
</dbReference>
<dbReference type="GO" id="GO:0005886">
    <property type="term" value="C:plasma membrane"/>
    <property type="evidence" value="ECO:0007669"/>
    <property type="project" value="TreeGrafter"/>
</dbReference>
<evidence type="ECO:0000256" key="5">
    <source>
        <dbReference type="SAM" id="MobiDB-lite"/>
    </source>
</evidence>
<evidence type="ECO:0000256" key="1">
    <source>
        <dbReference type="ARBA" id="ARBA00004141"/>
    </source>
</evidence>
<evidence type="ECO:0000313" key="9">
    <source>
        <dbReference type="WBParaSite" id="GPLIN_000300600"/>
    </source>
</evidence>
<reference evidence="8" key="1">
    <citation type="submission" date="2013-12" db="EMBL/GenBank/DDBJ databases">
        <authorList>
            <person name="Aslett M."/>
        </authorList>
    </citation>
    <scope>NUCLEOTIDE SEQUENCE [LARGE SCALE GENOMIC DNA]</scope>
    <source>
        <strain evidence="8">Lindley</strain>
    </source>
</reference>
<protein>
    <submittedName>
        <fullName evidence="9">Ion_trans domain-containing protein</fullName>
    </submittedName>
</protein>
<dbReference type="WBParaSite" id="GPLIN_000300600">
    <property type="protein sequence ID" value="GPLIN_000300600"/>
    <property type="gene ID" value="GPLIN_000300600"/>
</dbReference>
<dbReference type="GO" id="GO:0005261">
    <property type="term" value="F:monoatomic cation channel activity"/>
    <property type="evidence" value="ECO:0007669"/>
    <property type="project" value="TreeGrafter"/>
</dbReference>